<sequence length="172" mass="19515">MTAPITLTPISPADAHLLDNLWQFYELESSAWSQEEIDSEGRFNSLSAFLDRLRDPYAVAEGYFIRHGVRVVGFVLVGLQQLHGQAIKELADLYVLPKYRGLGIASQVIHQTIMASDSPWLIGVFRADVHAQRFWERAFQRLPFSSVRELLPPEYPDLREFVVNEGPAKADC</sequence>
<proteinExistence type="predicted"/>
<dbReference type="RefSeq" id="WP_261760486.1">
    <property type="nucleotide sequence ID" value="NZ_CP104562.2"/>
</dbReference>
<dbReference type="InterPro" id="IPR000182">
    <property type="entry name" value="GNAT_dom"/>
</dbReference>
<organism evidence="2 3">
    <name type="scientific">Roseateles amylovorans</name>
    <dbReference type="NCBI Taxonomy" id="2978473"/>
    <lineage>
        <taxon>Bacteria</taxon>
        <taxon>Pseudomonadati</taxon>
        <taxon>Pseudomonadota</taxon>
        <taxon>Betaproteobacteria</taxon>
        <taxon>Burkholderiales</taxon>
        <taxon>Sphaerotilaceae</taxon>
        <taxon>Roseateles</taxon>
    </lineage>
</organism>
<reference evidence="2" key="1">
    <citation type="submission" date="2022-10" db="EMBL/GenBank/DDBJ databases">
        <title>Characterization and whole genome sequencing of a new Roseateles species, isolated from fresh water.</title>
        <authorList>
            <person name="Guliayeva D.Y."/>
            <person name="Akhremchuk A.E."/>
            <person name="Sikolenko M.A."/>
            <person name="Valentovich L.N."/>
            <person name="Sidarenka A.V."/>
        </authorList>
    </citation>
    <scope>NUCLEOTIDE SEQUENCE</scope>
    <source>
        <strain evidence="2">BIM B-1768</strain>
    </source>
</reference>
<name>A0ABY6B5Y9_9BURK</name>
<gene>
    <name evidence="2" type="ORF">N4261_12650</name>
</gene>
<evidence type="ECO:0000313" key="3">
    <source>
        <dbReference type="Proteomes" id="UP001064933"/>
    </source>
</evidence>
<keyword evidence="2" id="KW-0808">Transferase</keyword>
<keyword evidence="3" id="KW-1185">Reference proteome</keyword>
<dbReference type="Gene3D" id="3.40.630.30">
    <property type="match status" value="1"/>
</dbReference>
<dbReference type="PROSITE" id="PS51186">
    <property type="entry name" value="GNAT"/>
    <property type="match status" value="1"/>
</dbReference>
<dbReference type="CDD" id="cd04301">
    <property type="entry name" value="NAT_SF"/>
    <property type="match status" value="1"/>
</dbReference>
<dbReference type="Proteomes" id="UP001064933">
    <property type="component" value="Chromosome"/>
</dbReference>
<dbReference type="GO" id="GO:0016746">
    <property type="term" value="F:acyltransferase activity"/>
    <property type="evidence" value="ECO:0007669"/>
    <property type="project" value="UniProtKB-KW"/>
</dbReference>
<dbReference type="InterPro" id="IPR016181">
    <property type="entry name" value="Acyl_CoA_acyltransferase"/>
</dbReference>
<dbReference type="Pfam" id="PF00583">
    <property type="entry name" value="Acetyltransf_1"/>
    <property type="match status" value="1"/>
</dbReference>
<evidence type="ECO:0000313" key="2">
    <source>
        <dbReference type="EMBL" id="UXH80669.1"/>
    </source>
</evidence>
<dbReference type="SUPFAM" id="SSF55729">
    <property type="entry name" value="Acyl-CoA N-acyltransferases (Nat)"/>
    <property type="match status" value="1"/>
</dbReference>
<protein>
    <submittedName>
        <fullName evidence="2">GNAT family N-acetyltransferase</fullName>
        <ecNumber evidence="2">2.3.1.-</ecNumber>
    </submittedName>
</protein>
<dbReference type="EC" id="2.3.1.-" evidence="2"/>
<evidence type="ECO:0000259" key="1">
    <source>
        <dbReference type="PROSITE" id="PS51186"/>
    </source>
</evidence>
<keyword evidence="2" id="KW-0012">Acyltransferase</keyword>
<feature type="domain" description="N-acetyltransferase" evidence="1">
    <location>
        <begin position="5"/>
        <end position="162"/>
    </location>
</feature>
<dbReference type="EMBL" id="CP104562">
    <property type="protein sequence ID" value="UXH80669.1"/>
    <property type="molecule type" value="Genomic_DNA"/>
</dbReference>
<accession>A0ABY6B5Y9</accession>